<dbReference type="GO" id="GO:0035999">
    <property type="term" value="P:tetrahydrofolate interconversion"/>
    <property type="evidence" value="ECO:0007669"/>
    <property type="project" value="UniProtKB-UniPathway"/>
</dbReference>
<protein>
    <recommendedName>
        <fullName evidence="8">Methylenetetrahydrofolate reductase</fullName>
    </recommendedName>
</protein>
<evidence type="ECO:0000256" key="4">
    <source>
        <dbReference type="ARBA" id="ARBA00022630"/>
    </source>
</evidence>
<evidence type="ECO:0000256" key="9">
    <source>
        <dbReference type="SAM" id="MobiDB-lite"/>
    </source>
</evidence>
<dbReference type="InterPro" id="IPR029041">
    <property type="entry name" value="FAD-linked_oxidoreductase-like"/>
</dbReference>
<reference evidence="10 11" key="1">
    <citation type="submission" date="2013-09" db="EMBL/GenBank/DDBJ databases">
        <title>Complete genome sequence of Corynebacterium doosanense CAU 212(T) (=DSM 45436(T)), isolated from activated sludge.</title>
        <authorList>
            <person name="Schaffert L."/>
            <person name="Albersmeier A."/>
            <person name="Kalinowski J."/>
            <person name="Ruckert C."/>
        </authorList>
    </citation>
    <scope>NUCLEOTIDE SEQUENCE [LARGE SCALE GENOMIC DNA]</scope>
    <source>
        <strain evidence="10 11">CAU 212</strain>
    </source>
</reference>
<keyword evidence="4 8" id="KW-0285">Flavoprotein</keyword>
<dbReference type="GO" id="GO:0009086">
    <property type="term" value="P:methionine biosynthetic process"/>
    <property type="evidence" value="ECO:0007669"/>
    <property type="project" value="TreeGrafter"/>
</dbReference>
<evidence type="ECO:0000313" key="11">
    <source>
        <dbReference type="Proteomes" id="UP000029914"/>
    </source>
</evidence>
<dbReference type="SUPFAM" id="SSF51730">
    <property type="entry name" value="FAD-linked oxidoreductase"/>
    <property type="match status" value="1"/>
</dbReference>
<organism evidence="10 11">
    <name type="scientific">Corynebacterium doosanense CAU 212 = DSM 45436</name>
    <dbReference type="NCBI Taxonomy" id="558173"/>
    <lineage>
        <taxon>Bacteria</taxon>
        <taxon>Bacillati</taxon>
        <taxon>Actinomycetota</taxon>
        <taxon>Actinomycetes</taxon>
        <taxon>Mycobacteriales</taxon>
        <taxon>Corynebacteriaceae</taxon>
        <taxon>Corynebacterium</taxon>
    </lineage>
</organism>
<dbReference type="PANTHER" id="PTHR45754:SF3">
    <property type="entry name" value="METHYLENETETRAHYDROFOLATE REDUCTASE (NADPH)"/>
    <property type="match status" value="1"/>
</dbReference>
<dbReference type="CDD" id="cd00537">
    <property type="entry name" value="MTHFR"/>
    <property type="match status" value="1"/>
</dbReference>
<evidence type="ECO:0000256" key="2">
    <source>
        <dbReference type="ARBA" id="ARBA00004777"/>
    </source>
</evidence>
<keyword evidence="11" id="KW-1185">Reference proteome</keyword>
<dbReference type="GO" id="GO:0071949">
    <property type="term" value="F:FAD binding"/>
    <property type="evidence" value="ECO:0007669"/>
    <property type="project" value="TreeGrafter"/>
</dbReference>
<dbReference type="GO" id="GO:0005829">
    <property type="term" value="C:cytosol"/>
    <property type="evidence" value="ECO:0007669"/>
    <property type="project" value="TreeGrafter"/>
</dbReference>
<dbReference type="OrthoDB" id="9812555at2"/>
<name>A0A097ICR0_9CORY</name>
<dbReference type="Pfam" id="PF02219">
    <property type="entry name" value="MTHFR"/>
    <property type="match status" value="1"/>
</dbReference>
<dbReference type="AlphaFoldDB" id="A0A097ICR0"/>
<gene>
    <name evidence="10" type="ORF">CDOO_00185</name>
</gene>
<dbReference type="Gene3D" id="3.20.20.220">
    <property type="match status" value="1"/>
</dbReference>
<evidence type="ECO:0000256" key="5">
    <source>
        <dbReference type="ARBA" id="ARBA00022827"/>
    </source>
</evidence>
<comment type="similarity">
    <text evidence="3 8">Belongs to the methylenetetrahydrofolate reductase family.</text>
</comment>
<sequence length="329" mass="35271">MSVSSQAAPRLSASAPVDTQEQTDTPHPTWDRLALSFEVIPPRINQAGDRDKLDALLAEVQTYRPDYVAVTSSARSGWLDGTAAVIEYITDNSRLRPLAHLACTAGTEEEVVRGINQLVDAGVRGLLALRGDLPAGEQSLPSGYLQHATDLIRVIRAVEKRQAARFAAGSLAVGVACYPSGHAEAANEDEDYDVLLAKQRLGADFAITQLFFDADDYLRFAEKARLAGVTIPLIPGIMPMTSAARLERMGKLAGLSVPEHLRRQMAEAAENGPLAEREAGLALTAQLTRDILAGGAGGLHVYTHNDMDVTRDLLDQVGVTPAAPHPRRA</sequence>
<dbReference type="KEGG" id="cdo:CDOO_00185"/>
<keyword evidence="6 8" id="KW-0560">Oxidoreductase</keyword>
<dbReference type="EMBL" id="CP006764">
    <property type="protein sequence ID" value="AIT59917.1"/>
    <property type="molecule type" value="Genomic_DNA"/>
</dbReference>
<dbReference type="InterPro" id="IPR003171">
    <property type="entry name" value="Mehydrof_redctse-like"/>
</dbReference>
<evidence type="ECO:0000256" key="8">
    <source>
        <dbReference type="RuleBase" id="RU003862"/>
    </source>
</evidence>
<evidence type="ECO:0000256" key="1">
    <source>
        <dbReference type="ARBA" id="ARBA00001974"/>
    </source>
</evidence>
<dbReference type="STRING" id="558173.CDOO_00185"/>
<dbReference type="Proteomes" id="UP000029914">
    <property type="component" value="Chromosome"/>
</dbReference>
<dbReference type="eggNOG" id="COG0685">
    <property type="taxonomic scope" value="Bacteria"/>
</dbReference>
<evidence type="ECO:0000256" key="6">
    <source>
        <dbReference type="ARBA" id="ARBA00023002"/>
    </source>
</evidence>
<evidence type="ECO:0000313" key="10">
    <source>
        <dbReference type="EMBL" id="AIT59917.1"/>
    </source>
</evidence>
<dbReference type="PANTHER" id="PTHR45754">
    <property type="entry name" value="METHYLENETETRAHYDROFOLATE REDUCTASE"/>
    <property type="match status" value="1"/>
</dbReference>
<dbReference type="UniPathway" id="UPA00193"/>
<evidence type="ECO:0000256" key="7">
    <source>
        <dbReference type="ARBA" id="ARBA00048628"/>
    </source>
</evidence>
<comment type="cofactor">
    <cofactor evidence="1 8">
        <name>FAD</name>
        <dbReference type="ChEBI" id="CHEBI:57692"/>
    </cofactor>
</comment>
<dbReference type="GO" id="GO:0106312">
    <property type="term" value="F:methylenetetrahydrofolate reductase (NADH) activity"/>
    <property type="evidence" value="ECO:0007669"/>
    <property type="project" value="UniProtKB-EC"/>
</dbReference>
<proteinExistence type="inferred from homology"/>
<accession>A0A097ICR0</accession>
<dbReference type="RefSeq" id="WP_018022341.1">
    <property type="nucleotide sequence ID" value="NZ_AQUX01000007.1"/>
</dbReference>
<keyword evidence="5 8" id="KW-0274">FAD</keyword>
<comment type="pathway">
    <text evidence="2 8">One-carbon metabolism; tetrahydrofolate interconversion.</text>
</comment>
<feature type="region of interest" description="Disordered" evidence="9">
    <location>
        <begin position="1"/>
        <end position="28"/>
    </location>
</feature>
<evidence type="ECO:0000256" key="3">
    <source>
        <dbReference type="ARBA" id="ARBA00006743"/>
    </source>
</evidence>
<dbReference type="HOGENOM" id="CLU_025841_0_1_11"/>
<feature type="compositionally biased region" description="Polar residues" evidence="9">
    <location>
        <begin position="17"/>
        <end position="26"/>
    </location>
</feature>
<comment type="catalytic activity">
    <reaction evidence="7">
        <text>(6S)-5-methyl-5,6,7,8-tetrahydrofolate + NAD(+) = (6R)-5,10-methylene-5,6,7,8-tetrahydrofolate + NADH + H(+)</text>
        <dbReference type="Rhea" id="RHEA:19821"/>
        <dbReference type="ChEBI" id="CHEBI:15378"/>
        <dbReference type="ChEBI" id="CHEBI:15636"/>
        <dbReference type="ChEBI" id="CHEBI:18608"/>
        <dbReference type="ChEBI" id="CHEBI:57540"/>
        <dbReference type="ChEBI" id="CHEBI:57945"/>
        <dbReference type="EC" id="1.5.1.54"/>
    </reaction>
    <physiologicalReaction direction="right-to-left" evidence="7">
        <dbReference type="Rhea" id="RHEA:19823"/>
    </physiologicalReaction>
</comment>